<evidence type="ECO:0000313" key="3">
    <source>
        <dbReference type="Proteomes" id="UP000007015"/>
    </source>
</evidence>
<sequence length="130" mass="14167">MGEEKKKKEKEEKAAAAEGADLLCSLLEQGRLASPAWTPAAQPSDHPMIKRDRWNPTGAPAGMRALVWFANTVALVLLAFFVVPLVPRCNSMEGVFAIVFCSVILLGIPVMGHCTLKEIHEEIKAREGGR</sequence>
<evidence type="ECO:0000313" key="2">
    <source>
        <dbReference type="EMBL" id="EEC82952.1"/>
    </source>
</evidence>
<keyword evidence="1" id="KW-0812">Transmembrane</keyword>
<dbReference type="HOGENOM" id="CLU_126253_0_0_1"/>
<name>B8BB72_ORYSI</name>
<keyword evidence="1" id="KW-0472">Membrane</keyword>
<dbReference type="Gramene" id="BGIOSGA028047-TA">
    <property type="protein sequence ID" value="BGIOSGA028047-PA"/>
    <property type="gene ID" value="BGIOSGA028047"/>
</dbReference>
<reference evidence="2 3" key="1">
    <citation type="journal article" date="2005" name="PLoS Biol.">
        <title>The genomes of Oryza sativa: a history of duplications.</title>
        <authorList>
            <person name="Yu J."/>
            <person name="Wang J."/>
            <person name="Lin W."/>
            <person name="Li S."/>
            <person name="Li H."/>
            <person name="Zhou J."/>
            <person name="Ni P."/>
            <person name="Dong W."/>
            <person name="Hu S."/>
            <person name="Zeng C."/>
            <person name="Zhang J."/>
            <person name="Zhang Y."/>
            <person name="Li R."/>
            <person name="Xu Z."/>
            <person name="Li S."/>
            <person name="Li X."/>
            <person name="Zheng H."/>
            <person name="Cong L."/>
            <person name="Lin L."/>
            <person name="Yin J."/>
            <person name="Geng J."/>
            <person name="Li G."/>
            <person name="Shi J."/>
            <person name="Liu J."/>
            <person name="Lv H."/>
            <person name="Li J."/>
            <person name="Wang J."/>
            <person name="Deng Y."/>
            <person name="Ran L."/>
            <person name="Shi X."/>
            <person name="Wang X."/>
            <person name="Wu Q."/>
            <person name="Li C."/>
            <person name="Ren X."/>
            <person name="Wang J."/>
            <person name="Wang X."/>
            <person name="Li D."/>
            <person name="Liu D."/>
            <person name="Zhang X."/>
            <person name="Ji Z."/>
            <person name="Zhao W."/>
            <person name="Sun Y."/>
            <person name="Zhang Z."/>
            <person name="Bao J."/>
            <person name="Han Y."/>
            <person name="Dong L."/>
            <person name="Ji J."/>
            <person name="Chen P."/>
            <person name="Wu S."/>
            <person name="Liu J."/>
            <person name="Xiao Y."/>
            <person name="Bu D."/>
            <person name="Tan J."/>
            <person name="Yang L."/>
            <person name="Ye C."/>
            <person name="Zhang J."/>
            <person name="Xu J."/>
            <person name="Zhou Y."/>
            <person name="Yu Y."/>
            <person name="Zhang B."/>
            <person name="Zhuang S."/>
            <person name="Wei H."/>
            <person name="Liu B."/>
            <person name="Lei M."/>
            <person name="Yu H."/>
            <person name="Li Y."/>
            <person name="Xu H."/>
            <person name="Wei S."/>
            <person name="He X."/>
            <person name="Fang L."/>
            <person name="Zhang Z."/>
            <person name="Zhang Y."/>
            <person name="Huang X."/>
            <person name="Su Z."/>
            <person name="Tong W."/>
            <person name="Li J."/>
            <person name="Tong Z."/>
            <person name="Li S."/>
            <person name="Ye J."/>
            <person name="Wang L."/>
            <person name="Fang L."/>
            <person name="Lei T."/>
            <person name="Chen C."/>
            <person name="Chen H."/>
            <person name="Xu Z."/>
            <person name="Li H."/>
            <person name="Huang H."/>
            <person name="Zhang F."/>
            <person name="Xu H."/>
            <person name="Li N."/>
            <person name="Zhao C."/>
            <person name="Li S."/>
            <person name="Dong L."/>
            <person name="Huang Y."/>
            <person name="Li L."/>
            <person name="Xi Y."/>
            <person name="Qi Q."/>
            <person name="Li W."/>
            <person name="Zhang B."/>
            <person name="Hu W."/>
            <person name="Zhang Y."/>
            <person name="Tian X."/>
            <person name="Jiao Y."/>
            <person name="Liang X."/>
            <person name="Jin J."/>
            <person name="Gao L."/>
            <person name="Zheng W."/>
            <person name="Hao B."/>
            <person name="Liu S."/>
            <person name="Wang W."/>
            <person name="Yuan L."/>
            <person name="Cao M."/>
            <person name="McDermott J."/>
            <person name="Samudrala R."/>
            <person name="Wang J."/>
            <person name="Wong G.K."/>
            <person name="Yang H."/>
        </authorList>
    </citation>
    <scope>NUCLEOTIDE SEQUENCE [LARGE SCALE GENOMIC DNA]</scope>
    <source>
        <strain evidence="3">cv. 93-11</strain>
    </source>
</reference>
<dbReference type="Proteomes" id="UP000007015">
    <property type="component" value="Chromosome 8"/>
</dbReference>
<feature type="transmembrane region" description="Helical" evidence="1">
    <location>
        <begin position="95"/>
        <end position="116"/>
    </location>
</feature>
<organism evidence="2 3">
    <name type="scientific">Oryza sativa subsp. indica</name>
    <name type="common">Rice</name>
    <dbReference type="NCBI Taxonomy" id="39946"/>
    <lineage>
        <taxon>Eukaryota</taxon>
        <taxon>Viridiplantae</taxon>
        <taxon>Streptophyta</taxon>
        <taxon>Embryophyta</taxon>
        <taxon>Tracheophyta</taxon>
        <taxon>Spermatophyta</taxon>
        <taxon>Magnoliopsida</taxon>
        <taxon>Liliopsida</taxon>
        <taxon>Poales</taxon>
        <taxon>Poaceae</taxon>
        <taxon>BOP clade</taxon>
        <taxon>Oryzoideae</taxon>
        <taxon>Oryzeae</taxon>
        <taxon>Oryzinae</taxon>
        <taxon>Oryza</taxon>
        <taxon>Oryza sativa</taxon>
    </lineage>
</organism>
<keyword evidence="3" id="KW-1185">Reference proteome</keyword>
<accession>B8BB72</accession>
<dbReference type="AlphaFoldDB" id="B8BB72"/>
<protein>
    <submittedName>
        <fullName evidence="2">Uncharacterized protein</fullName>
    </submittedName>
</protein>
<dbReference type="OMA" id="PVMGHCT"/>
<proteinExistence type="predicted"/>
<keyword evidence="1" id="KW-1133">Transmembrane helix</keyword>
<gene>
    <name evidence="2" type="ORF">OsI_27943</name>
</gene>
<evidence type="ECO:0000256" key="1">
    <source>
        <dbReference type="SAM" id="Phobius"/>
    </source>
</evidence>
<dbReference type="EMBL" id="CM000133">
    <property type="protein sequence ID" value="EEC82952.1"/>
    <property type="molecule type" value="Genomic_DNA"/>
</dbReference>
<feature type="transmembrane region" description="Helical" evidence="1">
    <location>
        <begin position="65"/>
        <end position="83"/>
    </location>
</feature>